<dbReference type="EMBL" id="JAGDFM010000202">
    <property type="protein sequence ID" value="KAG7382618.1"/>
    <property type="molecule type" value="Genomic_DNA"/>
</dbReference>
<comment type="function">
    <text evidence="5">Effector that suppresses plant defense responses during pathogen infection.</text>
</comment>
<reference evidence="6" key="1">
    <citation type="submission" date="2021-02" db="EMBL/GenBank/DDBJ databases">
        <authorList>
            <person name="Palmer J.M."/>
        </authorList>
    </citation>
    <scope>NUCLEOTIDE SEQUENCE</scope>
    <source>
        <strain evidence="6">SCRP734</strain>
    </source>
</reference>
<accession>A0A8T1VQU5</accession>
<sequence>MRVYVVLAVFLLACTSAVSGFEKTKLAITTDGADKRFLRAPKTPEDEERGINPKFWIWKTAGKNPGTIYQKYFKNMSAEEILASPKYKVWQNYKEWFNTVA</sequence>
<dbReference type="Proteomes" id="UP000694044">
    <property type="component" value="Unassembled WGS sequence"/>
</dbReference>
<evidence type="ECO:0000313" key="6">
    <source>
        <dbReference type="EMBL" id="KAG7382618.1"/>
    </source>
</evidence>
<protein>
    <recommendedName>
        <fullName evidence="5">RxLR effector protein</fullName>
    </recommendedName>
</protein>
<keyword evidence="4 5" id="KW-0732">Signal</keyword>
<feature type="signal peptide" evidence="5">
    <location>
        <begin position="1"/>
        <end position="20"/>
    </location>
</feature>
<dbReference type="OrthoDB" id="91436at2759"/>
<keyword evidence="3 5" id="KW-0964">Secreted</keyword>
<comment type="caution">
    <text evidence="6">The sequence shown here is derived from an EMBL/GenBank/DDBJ whole genome shotgun (WGS) entry which is preliminary data.</text>
</comment>
<comment type="domain">
    <text evidence="5">The RxLR-dEER motif acts to carry the protein into the host cell cytoplasm through binding to cell surface phosphatidylinositol-3-phosphate.</text>
</comment>
<evidence type="ECO:0000256" key="4">
    <source>
        <dbReference type="ARBA" id="ARBA00022729"/>
    </source>
</evidence>
<name>A0A8T1VQU5_9STRA</name>
<evidence type="ECO:0000256" key="2">
    <source>
        <dbReference type="ARBA" id="ARBA00010400"/>
    </source>
</evidence>
<feature type="chain" id="PRO_5044953512" description="RxLR effector protein" evidence="5">
    <location>
        <begin position="21"/>
        <end position="101"/>
    </location>
</feature>
<evidence type="ECO:0000256" key="3">
    <source>
        <dbReference type="ARBA" id="ARBA00022525"/>
    </source>
</evidence>
<dbReference type="InterPro" id="IPR031825">
    <property type="entry name" value="RXLR"/>
</dbReference>
<evidence type="ECO:0000256" key="5">
    <source>
        <dbReference type="RuleBase" id="RU367124"/>
    </source>
</evidence>
<keyword evidence="7" id="KW-1185">Reference proteome</keyword>
<gene>
    <name evidence="6" type="ORF">PHYPSEUDO_004698</name>
</gene>
<proteinExistence type="inferred from homology"/>
<organism evidence="6 7">
    <name type="scientific">Phytophthora pseudosyringae</name>
    <dbReference type="NCBI Taxonomy" id="221518"/>
    <lineage>
        <taxon>Eukaryota</taxon>
        <taxon>Sar</taxon>
        <taxon>Stramenopiles</taxon>
        <taxon>Oomycota</taxon>
        <taxon>Peronosporomycetes</taxon>
        <taxon>Peronosporales</taxon>
        <taxon>Peronosporaceae</taxon>
        <taxon>Phytophthora</taxon>
    </lineage>
</organism>
<evidence type="ECO:0000313" key="7">
    <source>
        <dbReference type="Proteomes" id="UP000694044"/>
    </source>
</evidence>
<dbReference type="Pfam" id="PF16810">
    <property type="entry name" value="RXLR"/>
    <property type="match status" value="1"/>
</dbReference>
<evidence type="ECO:0000256" key="1">
    <source>
        <dbReference type="ARBA" id="ARBA00004613"/>
    </source>
</evidence>
<dbReference type="AlphaFoldDB" id="A0A8T1VQU5"/>
<comment type="subcellular location">
    <subcellularLocation>
        <location evidence="1 5">Secreted</location>
    </subcellularLocation>
</comment>
<comment type="similarity">
    <text evidence="2 5">Belongs to the RxLR effector family.</text>
</comment>